<evidence type="ECO:0000313" key="1">
    <source>
        <dbReference type="EMBL" id="ETW89261.1"/>
    </source>
</evidence>
<dbReference type="HOGENOM" id="CLU_3376445_0_0_9"/>
<gene>
    <name evidence="1" type="ORF">X841_06645</name>
</gene>
<protein>
    <submittedName>
        <fullName evidence="1">Uncharacterized protein</fullName>
    </submittedName>
</protein>
<evidence type="ECO:0000313" key="2">
    <source>
        <dbReference type="Proteomes" id="UP000024559"/>
    </source>
</evidence>
<sequence length="34" mass="3986">MVLLENLLYEEAYCYFASDLIVEKEKMLGPYPSL</sequence>
<dbReference type="Proteomes" id="UP000024559">
    <property type="component" value="Chromosome"/>
</dbReference>
<dbReference type="PATRIC" id="fig|1433289.7.peg.1367"/>
<reference evidence="2" key="1">
    <citation type="submission" date="2013-12" db="EMBL/GenBank/DDBJ databases">
        <title>Genome sequences of Streptococcus thermophilus strains MTH17CL396 and M17PTZA496 isolated from Fontina cheese in Valle d'Aosta region (Italy).</title>
        <authorList>
            <person name="Treu L."/>
            <person name="Giacomini A."/>
            <person name="Corich V."/>
            <person name="Vendramin V."/>
            <person name="Bovo B."/>
        </authorList>
    </citation>
    <scope>NUCLEOTIDE SEQUENCE [LARGE SCALE GENOMIC DNA]</scope>
    <source>
        <strain evidence="2">M17PTZA496</strain>
    </source>
</reference>
<dbReference type="EMBL" id="AZJT01000053">
    <property type="protein sequence ID" value="ETW89261.1"/>
    <property type="molecule type" value="Genomic_DNA"/>
</dbReference>
<comment type="caution">
    <text evidence="1">The sequence shown here is derived from an EMBL/GenBank/DDBJ whole genome shotgun (WGS) entry which is preliminary data.</text>
</comment>
<proteinExistence type="predicted"/>
<dbReference type="AlphaFoldDB" id="A0A0E2QH86"/>
<name>A0A0E2QH86_STRTR</name>
<organism evidence="1 2">
    <name type="scientific">Streptococcus thermophilus M17PTZA496</name>
    <dbReference type="NCBI Taxonomy" id="1433289"/>
    <lineage>
        <taxon>Bacteria</taxon>
        <taxon>Bacillati</taxon>
        <taxon>Bacillota</taxon>
        <taxon>Bacilli</taxon>
        <taxon>Lactobacillales</taxon>
        <taxon>Streptococcaceae</taxon>
        <taxon>Streptococcus</taxon>
    </lineage>
</organism>
<accession>A0A0E2QH86</accession>